<protein>
    <submittedName>
        <fullName evidence="2">Uncharacterized protein</fullName>
    </submittedName>
</protein>
<feature type="transmembrane region" description="Helical" evidence="1">
    <location>
        <begin position="74"/>
        <end position="91"/>
    </location>
</feature>
<keyword evidence="3" id="KW-1185">Reference proteome</keyword>
<dbReference type="VEuPathDB" id="VectorBase:GAUT022392"/>
<dbReference type="AlphaFoldDB" id="A0A1A9V138"/>
<sequence>MSINNIFLNRNICRKQNRDGYSYFEYITLDGSSLMIAEKDQSKEHDLDMRFSWRQFAYNFRADDGVLHIFNPRSLNPIVIVVGVFGISPRLAAGEQIAIFCILLNFLLASNTITPSLVLFRVSSLNLYYISLINQQHKKCQKVGRDCDTHEYKELSHLNSV</sequence>
<organism evidence="2 3">
    <name type="scientific">Glossina austeni</name>
    <name type="common">Savannah tsetse fly</name>
    <dbReference type="NCBI Taxonomy" id="7395"/>
    <lineage>
        <taxon>Eukaryota</taxon>
        <taxon>Metazoa</taxon>
        <taxon>Ecdysozoa</taxon>
        <taxon>Arthropoda</taxon>
        <taxon>Hexapoda</taxon>
        <taxon>Insecta</taxon>
        <taxon>Pterygota</taxon>
        <taxon>Neoptera</taxon>
        <taxon>Endopterygota</taxon>
        <taxon>Diptera</taxon>
        <taxon>Brachycera</taxon>
        <taxon>Muscomorpha</taxon>
        <taxon>Hippoboscoidea</taxon>
        <taxon>Glossinidae</taxon>
        <taxon>Glossina</taxon>
    </lineage>
</organism>
<evidence type="ECO:0000256" key="1">
    <source>
        <dbReference type="SAM" id="Phobius"/>
    </source>
</evidence>
<keyword evidence="1" id="KW-1133">Transmembrane helix</keyword>
<proteinExistence type="predicted"/>
<keyword evidence="1" id="KW-0812">Transmembrane</keyword>
<reference evidence="2" key="1">
    <citation type="submission" date="2020-05" db="UniProtKB">
        <authorList>
            <consortium name="EnsemblMetazoa"/>
        </authorList>
    </citation>
    <scope>IDENTIFICATION</scope>
    <source>
        <strain evidence="2">TTRI</strain>
    </source>
</reference>
<dbReference type="Proteomes" id="UP000078200">
    <property type="component" value="Unassembled WGS sequence"/>
</dbReference>
<evidence type="ECO:0000313" key="2">
    <source>
        <dbReference type="EnsemblMetazoa" id="GAUT022392-PA"/>
    </source>
</evidence>
<name>A0A1A9V138_GLOAU</name>
<keyword evidence="1" id="KW-0472">Membrane</keyword>
<feature type="transmembrane region" description="Helical" evidence="1">
    <location>
        <begin position="97"/>
        <end position="120"/>
    </location>
</feature>
<dbReference type="EnsemblMetazoa" id="GAUT022392-RA">
    <property type="protein sequence ID" value="GAUT022392-PA"/>
    <property type="gene ID" value="GAUT022392"/>
</dbReference>
<evidence type="ECO:0000313" key="3">
    <source>
        <dbReference type="Proteomes" id="UP000078200"/>
    </source>
</evidence>
<accession>A0A1A9V138</accession>